<evidence type="ECO:0000256" key="1">
    <source>
        <dbReference type="SAM" id="MobiDB-lite"/>
    </source>
</evidence>
<dbReference type="EMBL" id="ML977190">
    <property type="protein sequence ID" value="KAF1982006.1"/>
    <property type="molecule type" value="Genomic_DNA"/>
</dbReference>
<proteinExistence type="predicted"/>
<evidence type="ECO:0000313" key="3">
    <source>
        <dbReference type="Proteomes" id="UP000800041"/>
    </source>
</evidence>
<dbReference type="AlphaFoldDB" id="A0A6G1GM16"/>
<keyword evidence="3" id="KW-1185">Reference proteome</keyword>
<name>A0A6G1GM16_9PEZI</name>
<accession>A0A6G1GM16</accession>
<feature type="compositionally biased region" description="Polar residues" evidence="1">
    <location>
        <begin position="50"/>
        <end position="59"/>
    </location>
</feature>
<dbReference type="Proteomes" id="UP000800041">
    <property type="component" value="Unassembled WGS sequence"/>
</dbReference>
<feature type="compositionally biased region" description="Acidic residues" evidence="1">
    <location>
        <begin position="78"/>
        <end position="88"/>
    </location>
</feature>
<reference evidence="2" key="1">
    <citation type="journal article" date="2020" name="Stud. Mycol.">
        <title>101 Dothideomycetes genomes: a test case for predicting lifestyles and emergence of pathogens.</title>
        <authorList>
            <person name="Haridas S."/>
            <person name="Albert R."/>
            <person name="Binder M."/>
            <person name="Bloem J."/>
            <person name="Labutti K."/>
            <person name="Salamov A."/>
            <person name="Andreopoulos B."/>
            <person name="Baker S."/>
            <person name="Barry K."/>
            <person name="Bills G."/>
            <person name="Bluhm B."/>
            <person name="Cannon C."/>
            <person name="Castanera R."/>
            <person name="Culley D."/>
            <person name="Daum C."/>
            <person name="Ezra D."/>
            <person name="Gonzalez J."/>
            <person name="Henrissat B."/>
            <person name="Kuo A."/>
            <person name="Liang C."/>
            <person name="Lipzen A."/>
            <person name="Lutzoni F."/>
            <person name="Magnuson J."/>
            <person name="Mondo S."/>
            <person name="Nolan M."/>
            <person name="Ohm R."/>
            <person name="Pangilinan J."/>
            <person name="Park H.-J."/>
            <person name="Ramirez L."/>
            <person name="Alfaro M."/>
            <person name="Sun H."/>
            <person name="Tritt A."/>
            <person name="Yoshinaga Y."/>
            <person name="Zwiers L.-H."/>
            <person name="Turgeon B."/>
            <person name="Goodwin S."/>
            <person name="Spatafora J."/>
            <person name="Crous P."/>
            <person name="Grigoriev I."/>
        </authorList>
    </citation>
    <scope>NUCLEOTIDE SEQUENCE</scope>
    <source>
        <strain evidence="2">CBS 113979</strain>
    </source>
</reference>
<feature type="region of interest" description="Disordered" evidence="1">
    <location>
        <begin position="1"/>
        <end position="88"/>
    </location>
</feature>
<gene>
    <name evidence="2" type="ORF">K402DRAFT_424971</name>
</gene>
<organism evidence="2 3">
    <name type="scientific">Aulographum hederae CBS 113979</name>
    <dbReference type="NCBI Taxonomy" id="1176131"/>
    <lineage>
        <taxon>Eukaryota</taxon>
        <taxon>Fungi</taxon>
        <taxon>Dikarya</taxon>
        <taxon>Ascomycota</taxon>
        <taxon>Pezizomycotina</taxon>
        <taxon>Dothideomycetes</taxon>
        <taxon>Pleosporomycetidae</taxon>
        <taxon>Aulographales</taxon>
        <taxon>Aulographaceae</taxon>
    </lineage>
</organism>
<protein>
    <submittedName>
        <fullName evidence="2">Uncharacterized protein</fullName>
    </submittedName>
</protein>
<evidence type="ECO:0000313" key="2">
    <source>
        <dbReference type="EMBL" id="KAF1982006.1"/>
    </source>
</evidence>
<dbReference type="OrthoDB" id="3796963at2759"/>
<sequence length="88" mass="9523">MTEDFHSERPCSYGRGGAGNLRRPSETAQYFSGAADPGAEEGQHPRRSSAWANKSSGTGANIWKSAKGMFVRRGSTAEDLDEDVESKE</sequence>